<name>A0ABQ8TW51_PERAM</name>
<reference evidence="1 2" key="1">
    <citation type="journal article" date="2022" name="Allergy">
        <title>Genome assembly and annotation of Periplaneta americana reveal a comprehensive cockroach allergen profile.</title>
        <authorList>
            <person name="Wang L."/>
            <person name="Xiong Q."/>
            <person name="Saelim N."/>
            <person name="Wang L."/>
            <person name="Nong W."/>
            <person name="Wan A.T."/>
            <person name="Shi M."/>
            <person name="Liu X."/>
            <person name="Cao Q."/>
            <person name="Hui J.H.L."/>
            <person name="Sookrung N."/>
            <person name="Leung T.F."/>
            <person name="Tungtrongchitr A."/>
            <person name="Tsui S.K.W."/>
        </authorList>
    </citation>
    <scope>NUCLEOTIDE SEQUENCE [LARGE SCALE GENOMIC DNA]</scope>
    <source>
        <strain evidence="1">PWHHKU_190912</strain>
    </source>
</reference>
<evidence type="ECO:0000313" key="1">
    <source>
        <dbReference type="EMBL" id="KAJ4449912.1"/>
    </source>
</evidence>
<gene>
    <name evidence="1" type="ORF">ANN_01319</name>
</gene>
<proteinExistence type="predicted"/>
<accession>A0ABQ8TW51</accession>
<keyword evidence="2" id="KW-1185">Reference proteome</keyword>
<sequence>MNMLTEEFYNRCSTYSGYGPMTGLYDGGDEPSGFLKVISKKLKKAILNHSSFAGRHLQSDAEILQGCQGQKHVLDSPCYEALSGCNESILQAVAVIKKGSKHYSEIVRSCGKLQQYLMINSEMRTSEQCYNKNPNAPNEFFPILSNPLSAHKISNPKLTRQILSNPLSAHKISNPKLTRQILSNPLSAHKISNPKLTRQVLSNPLSAHKISNPKLTRQVLSNSAHKISLNFCKSPLHIKYPILNLLVRYSQISSLHIKYPNQTAHKISNPKLTRQVSKYTPAQLVYVMERETFLLEDLRTKLLLPSTTSYEELLQELQTKKTMI</sequence>
<dbReference type="Proteomes" id="UP001148838">
    <property type="component" value="Unassembled WGS sequence"/>
</dbReference>
<organism evidence="1 2">
    <name type="scientific">Periplaneta americana</name>
    <name type="common">American cockroach</name>
    <name type="synonym">Blatta americana</name>
    <dbReference type="NCBI Taxonomy" id="6978"/>
    <lineage>
        <taxon>Eukaryota</taxon>
        <taxon>Metazoa</taxon>
        <taxon>Ecdysozoa</taxon>
        <taxon>Arthropoda</taxon>
        <taxon>Hexapoda</taxon>
        <taxon>Insecta</taxon>
        <taxon>Pterygota</taxon>
        <taxon>Neoptera</taxon>
        <taxon>Polyneoptera</taxon>
        <taxon>Dictyoptera</taxon>
        <taxon>Blattodea</taxon>
        <taxon>Blattoidea</taxon>
        <taxon>Blattidae</taxon>
        <taxon>Blattinae</taxon>
        <taxon>Periplaneta</taxon>
    </lineage>
</organism>
<comment type="caution">
    <text evidence="1">The sequence shown here is derived from an EMBL/GenBank/DDBJ whole genome shotgun (WGS) entry which is preliminary data.</text>
</comment>
<evidence type="ECO:0000313" key="2">
    <source>
        <dbReference type="Proteomes" id="UP001148838"/>
    </source>
</evidence>
<protein>
    <submittedName>
        <fullName evidence="1">Uncharacterized protein</fullName>
    </submittedName>
</protein>
<dbReference type="EMBL" id="JAJSOF020000003">
    <property type="protein sequence ID" value="KAJ4449912.1"/>
    <property type="molecule type" value="Genomic_DNA"/>
</dbReference>